<dbReference type="Gene3D" id="3.40.50.740">
    <property type="match status" value="1"/>
</dbReference>
<reference evidence="12 13" key="2">
    <citation type="journal article" date="2013" name="PLoS ONE">
        <title>INDIGO - INtegrated Data Warehouse of MIcrobial GenOmes with Examples from the Red Sea Extremophiles.</title>
        <authorList>
            <person name="Alam I."/>
            <person name="Antunes A."/>
            <person name="Kamau A.A."/>
            <person name="Ba Alawi W."/>
            <person name="Kalkatawi M."/>
            <person name="Stingl U."/>
            <person name="Bajic V.B."/>
        </authorList>
    </citation>
    <scope>NUCLEOTIDE SEQUENCE [LARGE SCALE GENOMIC DNA]</scope>
    <source>
        <strain evidence="12 13">E1L3A</strain>
    </source>
</reference>
<dbReference type="InterPro" id="IPR041854">
    <property type="entry name" value="BFD-like_2Fe2S-bd_dom_sf"/>
</dbReference>
<evidence type="ECO:0000313" key="12">
    <source>
        <dbReference type="EMBL" id="ERJ20888.1"/>
    </source>
</evidence>
<dbReference type="GO" id="GO:0016020">
    <property type="term" value="C:membrane"/>
    <property type="evidence" value="ECO:0007669"/>
    <property type="project" value="TreeGrafter"/>
</dbReference>
<keyword evidence="13" id="KW-1185">Reference proteome</keyword>
<keyword evidence="4" id="KW-0004">4Fe-4S</keyword>
<name>U2G463_9GAMM</name>
<evidence type="ECO:0000256" key="5">
    <source>
        <dbReference type="ARBA" id="ARBA00022505"/>
    </source>
</evidence>
<evidence type="ECO:0000256" key="4">
    <source>
        <dbReference type="ARBA" id="ARBA00022485"/>
    </source>
</evidence>
<dbReference type="Gene3D" id="1.10.10.1100">
    <property type="entry name" value="BFD-like [2Fe-2S]-binding domain"/>
    <property type="match status" value="1"/>
</dbReference>
<dbReference type="Pfam" id="PF01568">
    <property type="entry name" value="Molydop_binding"/>
    <property type="match status" value="1"/>
</dbReference>
<sequence length="892" mass="95101">MNAVTTRTTCPYCGVGCGVNAVVDNDAVSVAGDSAHPSNLGSLCSKGTALADTVGLQGRLLHPVVDGRRASWDDALDEVAARFGQIIAEHGPDAVAFYVSGQLLTEDYYVANKLMKGYIGSANIDTNSRLCMSSAVAGHKRAFGEDVVPGCYEDLEVADLVVLVGSNTAWCHPVVYQRIVAAQENDPNKKLVVIDPRRTATAEGADLHLPIAPGTDVHLFNGLLGYLAENGVASDLPGTQDAVAEAHKIGDIDAVAEACGVDRDTVAAFFELFAQTERTVTVFSQGVNQSSAGTDKVNAILNCHLLTDRIGKPGACPFSITGQPNAMGGREVGGLSSTLAAHMGFDAAERVQRFWGSPAIADEPGLKAVELFEAIERGEVKAVWIMATNPLVSLPHADRAKRALEACEFVAVSDCMRHTDTVDRAHVLLPAAAWAEKSGTVTNSERVISRQRSFLPMPGDTRADWDIICDVARRMGFADGFDFDSAAAIFREHAALTAFENDGERVLNLAGLTDLTDSEYDTLKPVRWPIFAPQTLRAAGAMPVAQDSRRLFTDSVYPTRDGQAHLVAVTPRGPANAVSNEWPLALNTGRIRDHWHTMTRTAKSARLAAHIPEPFVEVHPEDAKRYGVADGAIATVSTALGEAHVRVIVTAGQREGTLFVPMHWNDQFAARARVGALANPAVCPISGEPEFKHTPAAIAPFDAAWHGFILASRPLQLAAESSIDYWVKVPGERFYRYEIAGLTTPDAWATTARSWLGVGERTADWLEAVDSAAGRYRAAHMDAGHIEACVFVAPEPAALPERSWLANLFTGEPVDETERIGLLAGRPADPGADPGPQVCSCFGVARNTILRAIDEQGLDSVAAVGEALEAGTNCGSCKPEIAALIAETQADE</sequence>
<dbReference type="GO" id="GO:0043546">
    <property type="term" value="F:molybdopterin cofactor binding"/>
    <property type="evidence" value="ECO:0007669"/>
    <property type="project" value="InterPro"/>
</dbReference>
<dbReference type="Gene3D" id="2.20.25.90">
    <property type="entry name" value="ADC-like domains"/>
    <property type="match status" value="1"/>
</dbReference>
<dbReference type="Gene3D" id="3.40.228.10">
    <property type="entry name" value="Dimethylsulfoxide Reductase, domain 2"/>
    <property type="match status" value="1"/>
</dbReference>
<keyword evidence="7 12" id="KW-0560">Oxidoreductase</keyword>
<evidence type="ECO:0000256" key="2">
    <source>
        <dbReference type="ARBA" id="ARBA00001966"/>
    </source>
</evidence>
<dbReference type="GO" id="GO:0045333">
    <property type="term" value="P:cellular respiration"/>
    <property type="evidence" value="ECO:0007669"/>
    <property type="project" value="UniProtKB-ARBA"/>
</dbReference>
<dbReference type="GO" id="GO:0042128">
    <property type="term" value="P:nitrate assimilation"/>
    <property type="evidence" value="ECO:0007669"/>
    <property type="project" value="UniProtKB-KW"/>
</dbReference>
<dbReference type="InterPro" id="IPR041957">
    <property type="entry name" value="CT_Nitrate-R-NapA-like"/>
</dbReference>
<evidence type="ECO:0000256" key="9">
    <source>
        <dbReference type="ARBA" id="ARBA00023014"/>
    </source>
</evidence>
<keyword evidence="6" id="KW-0479">Metal-binding</keyword>
<dbReference type="SUPFAM" id="SSF53706">
    <property type="entry name" value="Formate dehydrogenase/DMSO reductase, domains 1-3"/>
    <property type="match status" value="1"/>
</dbReference>
<comment type="caution">
    <text evidence="12">The sequence shown here is derived from an EMBL/GenBank/DDBJ whole genome shotgun (WGS) entry which is preliminary data.</text>
</comment>
<comment type="similarity">
    <text evidence="3">Belongs to the prokaryotic molybdopterin-containing oxidoreductase family. NasA/NapA/NarB subfamily.</text>
</comment>
<protein>
    <submittedName>
        <fullName evidence="12">Nitrate reductase large subunit protein</fullName>
        <ecNumber evidence="12">1.7.99.4</ecNumber>
    </submittedName>
</protein>
<keyword evidence="5" id="KW-0500">Molybdenum</keyword>
<evidence type="ECO:0000259" key="11">
    <source>
        <dbReference type="PROSITE" id="PS51669"/>
    </source>
</evidence>
<dbReference type="InterPro" id="IPR006963">
    <property type="entry name" value="Mopterin_OxRdtase_4Fe-4S_dom"/>
</dbReference>
<organism evidence="12 13">
    <name type="scientific">Salinisphaera shabanensis E1L3A</name>
    <dbReference type="NCBI Taxonomy" id="1033802"/>
    <lineage>
        <taxon>Bacteria</taxon>
        <taxon>Pseudomonadati</taxon>
        <taxon>Pseudomonadota</taxon>
        <taxon>Gammaproteobacteria</taxon>
        <taxon>Salinisphaerales</taxon>
        <taxon>Salinisphaeraceae</taxon>
        <taxon>Salinisphaera</taxon>
    </lineage>
</organism>
<evidence type="ECO:0000256" key="8">
    <source>
        <dbReference type="ARBA" id="ARBA00023004"/>
    </source>
</evidence>
<dbReference type="OrthoDB" id="9810782at2"/>
<dbReference type="PROSITE" id="PS00551">
    <property type="entry name" value="MOLYBDOPTERIN_PROK_1"/>
    <property type="match status" value="1"/>
</dbReference>
<dbReference type="GO" id="GO:0051539">
    <property type="term" value="F:4 iron, 4 sulfur cluster binding"/>
    <property type="evidence" value="ECO:0007669"/>
    <property type="project" value="UniProtKB-KW"/>
</dbReference>
<dbReference type="GO" id="GO:0016491">
    <property type="term" value="F:oxidoreductase activity"/>
    <property type="evidence" value="ECO:0007669"/>
    <property type="project" value="UniProtKB-KW"/>
</dbReference>
<dbReference type="SUPFAM" id="SSF50692">
    <property type="entry name" value="ADC-like"/>
    <property type="match status" value="1"/>
</dbReference>
<evidence type="ECO:0000256" key="10">
    <source>
        <dbReference type="ARBA" id="ARBA00023063"/>
    </source>
</evidence>
<dbReference type="GO" id="GO:1990204">
    <property type="term" value="C:oxidoreductase complex"/>
    <property type="evidence" value="ECO:0007669"/>
    <property type="project" value="UniProtKB-ARBA"/>
</dbReference>
<accession>U2G463</accession>
<dbReference type="RefSeq" id="WP_006913194.1">
    <property type="nucleotide sequence ID" value="NZ_AFNV02000001.1"/>
</dbReference>
<dbReference type="EC" id="1.7.99.4" evidence="12"/>
<feature type="domain" description="4Fe-4S Mo/W bis-MGD-type" evidence="11">
    <location>
        <begin position="3"/>
        <end position="58"/>
    </location>
</feature>
<keyword evidence="9" id="KW-0411">Iron-sulfur</keyword>
<comment type="cofactor">
    <cofactor evidence="1">
        <name>Mo-bis(molybdopterin guanine dinucleotide)</name>
        <dbReference type="ChEBI" id="CHEBI:60539"/>
    </cofactor>
</comment>
<dbReference type="InterPro" id="IPR009010">
    <property type="entry name" value="Asp_de-COase-like_dom_sf"/>
</dbReference>
<evidence type="ECO:0000256" key="6">
    <source>
        <dbReference type="ARBA" id="ARBA00022723"/>
    </source>
</evidence>
<dbReference type="eggNOG" id="COG0243">
    <property type="taxonomic scope" value="Bacteria"/>
</dbReference>
<dbReference type="SMART" id="SM00926">
    <property type="entry name" value="Molybdop_Fe4S4"/>
    <property type="match status" value="1"/>
</dbReference>
<dbReference type="InterPro" id="IPR027467">
    <property type="entry name" value="MopterinOxRdtase_cofactor_BS"/>
</dbReference>
<dbReference type="Proteomes" id="UP000006242">
    <property type="component" value="Unassembled WGS sequence"/>
</dbReference>
<keyword evidence="8" id="KW-0408">Iron</keyword>
<reference evidence="12 13" key="1">
    <citation type="journal article" date="2011" name="J. Bacteriol.">
        <title>Genome sequence of Salinisphaera shabanensis, a gammaproteobacterium from the harsh, variable environment of the brine-seawater interface of the Shaban Deep in the Red Sea.</title>
        <authorList>
            <person name="Antunes A."/>
            <person name="Alam I."/>
            <person name="Bajic V.B."/>
            <person name="Stingl U."/>
        </authorList>
    </citation>
    <scope>NUCLEOTIDE SEQUENCE [LARGE SCALE GENOMIC DNA]</scope>
    <source>
        <strain evidence="12 13">E1L3A</strain>
    </source>
</reference>
<evidence type="ECO:0000256" key="1">
    <source>
        <dbReference type="ARBA" id="ARBA00001942"/>
    </source>
</evidence>
<comment type="cofactor">
    <cofactor evidence="2">
        <name>[4Fe-4S] cluster</name>
        <dbReference type="ChEBI" id="CHEBI:49883"/>
    </cofactor>
</comment>
<dbReference type="CDD" id="cd02754">
    <property type="entry name" value="MopB_Nitrate-R-NapA-like"/>
    <property type="match status" value="1"/>
</dbReference>
<dbReference type="InterPro" id="IPR050123">
    <property type="entry name" value="Prok_molybdopt-oxidoreductase"/>
</dbReference>
<keyword evidence="10" id="KW-0534">Nitrate assimilation</keyword>
<dbReference type="InterPro" id="IPR007419">
    <property type="entry name" value="BFD-like_2Fe2S-bd_dom"/>
</dbReference>
<dbReference type="AlphaFoldDB" id="U2G463"/>
<dbReference type="EMBL" id="AFNV02000001">
    <property type="protein sequence ID" value="ERJ20888.1"/>
    <property type="molecule type" value="Genomic_DNA"/>
</dbReference>
<dbReference type="Pfam" id="PF04879">
    <property type="entry name" value="Molybdop_Fe4S4"/>
    <property type="match status" value="1"/>
</dbReference>
<dbReference type="CDD" id="cd02791">
    <property type="entry name" value="MopB_CT_Nitrate-R-NapA-like"/>
    <property type="match status" value="1"/>
</dbReference>
<evidence type="ECO:0000256" key="7">
    <source>
        <dbReference type="ARBA" id="ARBA00023002"/>
    </source>
</evidence>
<gene>
    <name evidence="12" type="primary">nasA</name>
    <name evidence="12" type="ORF">SSPSH_000230</name>
</gene>
<dbReference type="Gene3D" id="2.40.40.20">
    <property type="match status" value="1"/>
</dbReference>
<dbReference type="STRING" id="1033802.SSPSH_000230"/>
<dbReference type="PANTHER" id="PTHR43105">
    <property type="entry name" value="RESPIRATORY NITRATE REDUCTASE"/>
    <property type="match status" value="1"/>
</dbReference>
<evidence type="ECO:0000256" key="3">
    <source>
        <dbReference type="ARBA" id="ARBA00008747"/>
    </source>
</evidence>
<dbReference type="PROSITE" id="PS51669">
    <property type="entry name" value="4FE4S_MOW_BIS_MGD"/>
    <property type="match status" value="1"/>
</dbReference>
<dbReference type="Pfam" id="PF00384">
    <property type="entry name" value="Molybdopterin"/>
    <property type="match status" value="1"/>
</dbReference>
<evidence type="ECO:0000313" key="13">
    <source>
        <dbReference type="Proteomes" id="UP000006242"/>
    </source>
</evidence>
<dbReference type="Pfam" id="PF04324">
    <property type="entry name" value="Fer2_BFD"/>
    <property type="match status" value="1"/>
</dbReference>
<proteinExistence type="inferred from homology"/>
<dbReference type="PANTHER" id="PTHR43105:SF9">
    <property type="entry name" value="NADPH-FE(3+) OXIDOREDUCTASE SUBUNIT ALPHA"/>
    <property type="match status" value="1"/>
</dbReference>
<dbReference type="GO" id="GO:0046872">
    <property type="term" value="F:metal ion binding"/>
    <property type="evidence" value="ECO:0007669"/>
    <property type="project" value="UniProtKB-KW"/>
</dbReference>
<dbReference type="InterPro" id="IPR006657">
    <property type="entry name" value="MoPterin_dinucl-bd_dom"/>
</dbReference>
<dbReference type="InterPro" id="IPR006656">
    <property type="entry name" value="Mopterin_OxRdtase"/>
</dbReference>